<dbReference type="Proteomes" id="UP000681722">
    <property type="component" value="Unassembled WGS sequence"/>
</dbReference>
<dbReference type="EMBL" id="CAJNOQ010020484">
    <property type="protein sequence ID" value="CAF1469761.1"/>
    <property type="molecule type" value="Genomic_DNA"/>
</dbReference>
<dbReference type="OrthoDB" id="15189at2759"/>
<sequence>VRALQVDPNLTFRLGLGCRIHRDNHSNTGEITLGSTNKKRFNGDLVYVPLEYNGRWIIRINGIKIGDKTVAGNITVGMDTGCSAIYGNEKDIQLINDFIGAIVPEIKAQDDGTNKRFYLFACSIDFDSLPPVYIGLGNKWFTIYSSDYVVKSDNNTKCFSRFVSHGDVYSVFWVFGQGVFHRLYTVFGTTPVLLVGKSYKFQMKHLGMLIVIEFLLKGKGFTEEEC</sequence>
<dbReference type="PANTHER" id="PTHR47966">
    <property type="entry name" value="BETA-SITE APP-CLEAVING ENZYME, ISOFORM A-RELATED"/>
    <property type="match status" value="1"/>
</dbReference>
<dbReference type="Gene3D" id="2.40.70.10">
    <property type="entry name" value="Acid Proteases"/>
    <property type="match status" value="1"/>
</dbReference>
<dbReference type="PROSITE" id="PS51767">
    <property type="entry name" value="PEPTIDASE_A1"/>
    <property type="match status" value="1"/>
</dbReference>
<comment type="similarity">
    <text evidence="1">Belongs to the peptidase A1 family.</text>
</comment>
<gene>
    <name evidence="3" type="ORF">GPM918_LOCUS35417</name>
    <name evidence="4" type="ORF">SRO942_LOCUS36134</name>
</gene>
<dbReference type="Pfam" id="PF00026">
    <property type="entry name" value="Asp"/>
    <property type="match status" value="1"/>
</dbReference>
<evidence type="ECO:0000313" key="5">
    <source>
        <dbReference type="Proteomes" id="UP000663829"/>
    </source>
</evidence>
<dbReference type="GO" id="GO:0006508">
    <property type="term" value="P:proteolysis"/>
    <property type="evidence" value="ECO:0007669"/>
    <property type="project" value="InterPro"/>
</dbReference>
<feature type="non-terminal residue" evidence="3">
    <location>
        <position position="1"/>
    </location>
</feature>
<dbReference type="InterPro" id="IPR001461">
    <property type="entry name" value="Aspartic_peptidase_A1"/>
</dbReference>
<dbReference type="EMBL" id="CAJOBC010085953">
    <property type="protein sequence ID" value="CAF4337829.1"/>
    <property type="molecule type" value="Genomic_DNA"/>
</dbReference>
<evidence type="ECO:0000313" key="3">
    <source>
        <dbReference type="EMBL" id="CAF1469761.1"/>
    </source>
</evidence>
<evidence type="ECO:0000313" key="4">
    <source>
        <dbReference type="EMBL" id="CAF4337829.1"/>
    </source>
</evidence>
<name>A0A815QZA6_9BILA</name>
<dbReference type="Proteomes" id="UP000663829">
    <property type="component" value="Unassembled WGS sequence"/>
</dbReference>
<dbReference type="PANTHER" id="PTHR47966:SF51">
    <property type="entry name" value="BETA-SITE APP-CLEAVING ENZYME, ISOFORM A-RELATED"/>
    <property type="match status" value="1"/>
</dbReference>
<dbReference type="InterPro" id="IPR021109">
    <property type="entry name" value="Peptidase_aspartic_dom_sf"/>
</dbReference>
<proteinExistence type="inferred from homology"/>
<reference evidence="3" key="1">
    <citation type="submission" date="2021-02" db="EMBL/GenBank/DDBJ databases">
        <authorList>
            <person name="Nowell W R."/>
        </authorList>
    </citation>
    <scope>NUCLEOTIDE SEQUENCE</scope>
</reference>
<keyword evidence="5" id="KW-1185">Reference proteome</keyword>
<organism evidence="3 5">
    <name type="scientific">Didymodactylos carnosus</name>
    <dbReference type="NCBI Taxonomy" id="1234261"/>
    <lineage>
        <taxon>Eukaryota</taxon>
        <taxon>Metazoa</taxon>
        <taxon>Spiralia</taxon>
        <taxon>Gnathifera</taxon>
        <taxon>Rotifera</taxon>
        <taxon>Eurotatoria</taxon>
        <taxon>Bdelloidea</taxon>
        <taxon>Philodinida</taxon>
        <taxon>Philodinidae</taxon>
        <taxon>Didymodactylos</taxon>
    </lineage>
</organism>
<dbReference type="GO" id="GO:0004190">
    <property type="term" value="F:aspartic-type endopeptidase activity"/>
    <property type="evidence" value="ECO:0007669"/>
    <property type="project" value="InterPro"/>
</dbReference>
<accession>A0A815QZA6</accession>
<dbReference type="SUPFAM" id="SSF50630">
    <property type="entry name" value="Acid proteases"/>
    <property type="match status" value="1"/>
</dbReference>
<evidence type="ECO:0000256" key="1">
    <source>
        <dbReference type="ARBA" id="ARBA00007447"/>
    </source>
</evidence>
<dbReference type="InterPro" id="IPR033121">
    <property type="entry name" value="PEPTIDASE_A1"/>
</dbReference>
<protein>
    <recommendedName>
        <fullName evidence="2">Peptidase A1 domain-containing protein</fullName>
    </recommendedName>
</protein>
<evidence type="ECO:0000259" key="2">
    <source>
        <dbReference type="PROSITE" id="PS51767"/>
    </source>
</evidence>
<feature type="domain" description="Peptidase A1" evidence="2">
    <location>
        <begin position="1"/>
        <end position="198"/>
    </location>
</feature>
<comment type="caution">
    <text evidence="3">The sequence shown here is derived from an EMBL/GenBank/DDBJ whole genome shotgun (WGS) entry which is preliminary data.</text>
</comment>
<dbReference type="AlphaFoldDB" id="A0A815QZA6"/>